<evidence type="ECO:0000256" key="1">
    <source>
        <dbReference type="SAM" id="Phobius"/>
    </source>
</evidence>
<keyword evidence="1" id="KW-1133">Transmembrane helix</keyword>
<dbReference type="Gramene" id="PGSC0003DMT400093253">
    <property type="protein sequence ID" value="PGSC0003DMT400093253"/>
    <property type="gene ID" value="PGSC0003DMG400042824"/>
</dbReference>
<evidence type="ECO:0000313" key="2">
    <source>
        <dbReference type="EnsemblPlants" id="PGSC0003DMT400093253"/>
    </source>
</evidence>
<dbReference type="HOGENOM" id="CLU_129007_1_1_1"/>
<dbReference type="AlphaFoldDB" id="M1DRJ9"/>
<reference evidence="3" key="1">
    <citation type="journal article" date="2011" name="Nature">
        <title>Genome sequence and analysis of the tuber crop potato.</title>
        <authorList>
            <consortium name="The Potato Genome Sequencing Consortium"/>
        </authorList>
    </citation>
    <scope>NUCLEOTIDE SEQUENCE [LARGE SCALE GENOMIC DNA]</scope>
    <source>
        <strain evidence="3">cv. DM1-3 516 R44</strain>
    </source>
</reference>
<keyword evidence="3" id="KW-1185">Reference proteome</keyword>
<reference evidence="2" key="2">
    <citation type="submission" date="2015-06" db="UniProtKB">
        <authorList>
            <consortium name="EnsemblPlants"/>
        </authorList>
    </citation>
    <scope>IDENTIFICATION</scope>
    <source>
        <strain evidence="2">DM1-3 516 R44</strain>
    </source>
</reference>
<dbReference type="Proteomes" id="UP000011115">
    <property type="component" value="Unassembled WGS sequence"/>
</dbReference>
<proteinExistence type="predicted"/>
<dbReference type="EnsemblPlants" id="PGSC0003DMT400093253">
    <property type="protein sequence ID" value="PGSC0003DMT400093253"/>
    <property type="gene ID" value="PGSC0003DMG400042824"/>
</dbReference>
<evidence type="ECO:0000313" key="3">
    <source>
        <dbReference type="Proteomes" id="UP000011115"/>
    </source>
</evidence>
<protein>
    <submittedName>
        <fullName evidence="2">Uncharacterized protein</fullName>
    </submittedName>
</protein>
<feature type="transmembrane region" description="Helical" evidence="1">
    <location>
        <begin position="14"/>
        <end position="32"/>
    </location>
</feature>
<dbReference type="InParanoid" id="M1DRJ9"/>
<keyword evidence="1" id="KW-0812">Transmembrane</keyword>
<accession>M1DRJ9</accession>
<sequence>MTRRLALLLSYRRFVLAFNIFTFWTIGWYSTASRNYSVKRRLLLSSPFLSFSFRASRIGTKARVRPFGESASVLGDDQASASSFFSAFLFLFAPKCPCFH</sequence>
<keyword evidence="1" id="KW-0472">Membrane</keyword>
<dbReference type="PaxDb" id="4113-PGSC0003DMT400093253"/>
<name>M1DRJ9_SOLTU</name>
<organism evidence="2 3">
    <name type="scientific">Solanum tuberosum</name>
    <name type="common">Potato</name>
    <dbReference type="NCBI Taxonomy" id="4113"/>
    <lineage>
        <taxon>Eukaryota</taxon>
        <taxon>Viridiplantae</taxon>
        <taxon>Streptophyta</taxon>
        <taxon>Embryophyta</taxon>
        <taxon>Tracheophyta</taxon>
        <taxon>Spermatophyta</taxon>
        <taxon>Magnoliopsida</taxon>
        <taxon>eudicotyledons</taxon>
        <taxon>Gunneridae</taxon>
        <taxon>Pentapetalae</taxon>
        <taxon>asterids</taxon>
        <taxon>lamiids</taxon>
        <taxon>Solanales</taxon>
        <taxon>Solanaceae</taxon>
        <taxon>Solanoideae</taxon>
        <taxon>Solaneae</taxon>
        <taxon>Solanum</taxon>
    </lineage>
</organism>